<feature type="region of interest" description="Disordered" evidence="3">
    <location>
        <begin position="1"/>
        <end position="26"/>
    </location>
</feature>
<dbReference type="InterPro" id="IPR035965">
    <property type="entry name" value="PAS-like_dom_sf"/>
</dbReference>
<dbReference type="PANTHER" id="PTHR46055:SF3">
    <property type="entry name" value="CIRCADIAN LOCOMOTER OUTPUT CYCLES PROTEIN KAPUT"/>
    <property type="match status" value="1"/>
</dbReference>
<dbReference type="Proteomes" id="UP000887567">
    <property type="component" value="Unplaced"/>
</dbReference>
<dbReference type="Pfam" id="PF14598">
    <property type="entry name" value="PAS_11"/>
    <property type="match status" value="1"/>
</dbReference>
<dbReference type="InterPro" id="IPR011598">
    <property type="entry name" value="bHLH_dom"/>
</dbReference>
<dbReference type="Pfam" id="PF00989">
    <property type="entry name" value="PAS"/>
    <property type="match status" value="1"/>
</dbReference>
<evidence type="ECO:0000313" key="7">
    <source>
        <dbReference type="Proteomes" id="UP000887567"/>
    </source>
</evidence>
<dbReference type="InterPro" id="IPR058912">
    <property type="entry name" value="HTH_animal"/>
</dbReference>
<dbReference type="SUPFAM" id="SSF55785">
    <property type="entry name" value="PYP-like sensor domain (PAS domain)"/>
    <property type="match status" value="2"/>
</dbReference>
<dbReference type="GO" id="GO:0000981">
    <property type="term" value="F:DNA-binding transcription factor activity, RNA polymerase II-specific"/>
    <property type="evidence" value="ECO:0007669"/>
    <property type="project" value="InterPro"/>
</dbReference>
<dbReference type="Pfam" id="PF26215">
    <property type="entry name" value="HTH_animal"/>
    <property type="match status" value="1"/>
</dbReference>
<dbReference type="GO" id="GO:0032922">
    <property type="term" value="P:circadian regulation of gene expression"/>
    <property type="evidence" value="ECO:0007669"/>
    <property type="project" value="InterPro"/>
</dbReference>
<dbReference type="GO" id="GO:0000978">
    <property type="term" value="F:RNA polymerase II cis-regulatory region sequence-specific DNA binding"/>
    <property type="evidence" value="ECO:0007669"/>
    <property type="project" value="TreeGrafter"/>
</dbReference>
<evidence type="ECO:0000256" key="3">
    <source>
        <dbReference type="SAM" id="MobiDB-lite"/>
    </source>
</evidence>
<keyword evidence="1" id="KW-0090">Biological rhythms</keyword>
<proteinExistence type="predicted"/>
<dbReference type="Pfam" id="PF00010">
    <property type="entry name" value="HLH"/>
    <property type="match status" value="1"/>
</dbReference>
<keyword evidence="2" id="KW-0539">Nucleus</keyword>
<dbReference type="SUPFAM" id="SSF47459">
    <property type="entry name" value="HLH, helix-loop-helix DNA-binding domain"/>
    <property type="match status" value="1"/>
</dbReference>
<protein>
    <submittedName>
        <fullName evidence="6">Uncharacterized protein</fullName>
    </submittedName>
</protein>
<dbReference type="RefSeq" id="XP_028512811.1">
    <property type="nucleotide sequence ID" value="XM_028657010.1"/>
</dbReference>
<dbReference type="OrthoDB" id="411251at2759"/>
<dbReference type="AlphaFoldDB" id="A0A913YEB3"/>
<dbReference type="Gene3D" id="4.10.280.10">
    <property type="entry name" value="Helix-loop-helix DNA-binding domain"/>
    <property type="match status" value="1"/>
</dbReference>
<dbReference type="EnsemblMetazoa" id="XM_028657010.1">
    <property type="protein sequence ID" value="XP_028512811.1"/>
    <property type="gene ID" value="LOC110232062"/>
</dbReference>
<dbReference type="InterPro" id="IPR000014">
    <property type="entry name" value="PAS"/>
</dbReference>
<sequence length="593" mass="67750">MDDDFDVDDGPKENISETKRVSRNMNEKKRRDRFNVLISELAAVIPDSTAVGTSKIDKTTVLKKAVAYLRSHSNRSTVALSRPTANWQPAFVNDAELNQVLLEAMSGFLLVLDGSGIITFASDSIISILGYRPQDVVNNSVADYLDQTDKSCIFAHLALLEKLKSSTQESSNSTYSSVAVSDPVNFEMTLNSGPCFKSQVVECFSCIGQAFTTNAAPHSSSNFQVIVICYSSNSKPNLTQPLFDVTSKEFTSRLTLDWKFTCVDNRIMLVLGYQPSELVNKSIYAFIHHEDLVNIKTYHEMLVRKGRINTCYYRFLTKGEVWVWLRSCCHISYNQWNSKPEYVTVKSNPVHYEEVFSNQEVLVKNDRLHFQSITRDFRSESCIKIHSKRADSPLSFACSEKSKDQALTVRDPCAFYSFGLVENGALIEMASYEEPQKSRVLRPFDLYINRKTNRIEFDAHYKKTNTNVNFKKKSNHPPHIKRAVIKGFAERARHLCDDENKVEAELENVEEVFVANKYTQEEIKETIHQTKKDTQTKTKDTTENQRETYVVPCMRGLSYDFHIWLCMYGADVHIEGAYVHIEGADVPITWRRT</sequence>
<evidence type="ECO:0000256" key="2">
    <source>
        <dbReference type="ARBA" id="ARBA00023242"/>
    </source>
</evidence>
<dbReference type="GO" id="GO:0046983">
    <property type="term" value="F:protein dimerization activity"/>
    <property type="evidence" value="ECO:0007669"/>
    <property type="project" value="InterPro"/>
</dbReference>
<reference evidence="6" key="1">
    <citation type="submission" date="2022-11" db="UniProtKB">
        <authorList>
            <consortium name="EnsemblMetazoa"/>
        </authorList>
    </citation>
    <scope>IDENTIFICATION</scope>
</reference>
<evidence type="ECO:0000259" key="5">
    <source>
        <dbReference type="PROSITE" id="PS50888"/>
    </source>
</evidence>
<dbReference type="SMART" id="SM00091">
    <property type="entry name" value="PAS"/>
    <property type="match status" value="2"/>
</dbReference>
<dbReference type="GeneID" id="110232062"/>
<dbReference type="GO" id="GO:1990513">
    <property type="term" value="C:CLOCK-BMAL transcription complex"/>
    <property type="evidence" value="ECO:0007669"/>
    <property type="project" value="TreeGrafter"/>
</dbReference>
<dbReference type="Gene3D" id="3.30.450.20">
    <property type="entry name" value="PAS domain"/>
    <property type="match status" value="2"/>
</dbReference>
<feature type="domain" description="PAS" evidence="4">
    <location>
        <begin position="94"/>
        <end position="151"/>
    </location>
</feature>
<feature type="compositionally biased region" description="Basic and acidic residues" evidence="3">
    <location>
        <begin position="9"/>
        <end position="26"/>
    </location>
</feature>
<keyword evidence="7" id="KW-1185">Reference proteome</keyword>
<feature type="domain" description="BHLH" evidence="5">
    <location>
        <begin position="18"/>
        <end position="72"/>
    </location>
</feature>
<feature type="domain" description="PAS" evidence="4">
    <location>
        <begin position="263"/>
        <end position="306"/>
    </location>
</feature>
<dbReference type="PROSITE" id="PS50888">
    <property type="entry name" value="BHLH"/>
    <property type="match status" value="1"/>
</dbReference>
<dbReference type="InterPro" id="IPR013767">
    <property type="entry name" value="PAS_fold"/>
</dbReference>
<accession>A0A913YEB3</accession>
<dbReference type="InterPro" id="IPR036638">
    <property type="entry name" value="HLH_DNA-bd_sf"/>
</dbReference>
<organism evidence="6 7">
    <name type="scientific">Exaiptasia diaphana</name>
    <name type="common">Tropical sea anemone</name>
    <name type="synonym">Aiptasia pulchella</name>
    <dbReference type="NCBI Taxonomy" id="2652724"/>
    <lineage>
        <taxon>Eukaryota</taxon>
        <taxon>Metazoa</taxon>
        <taxon>Cnidaria</taxon>
        <taxon>Anthozoa</taxon>
        <taxon>Hexacorallia</taxon>
        <taxon>Actiniaria</taxon>
        <taxon>Aiptasiidae</taxon>
        <taxon>Exaiptasia</taxon>
    </lineage>
</organism>
<name>A0A913YEB3_EXADI</name>
<dbReference type="PANTHER" id="PTHR46055">
    <property type="entry name" value="CIRCADIAN LOCOMOTER OUTPUT CYCLES PROTEIN KAPUT"/>
    <property type="match status" value="1"/>
</dbReference>
<dbReference type="CDD" id="cd00130">
    <property type="entry name" value="PAS"/>
    <property type="match status" value="2"/>
</dbReference>
<dbReference type="PROSITE" id="PS50112">
    <property type="entry name" value="PAS"/>
    <property type="match status" value="2"/>
</dbReference>
<dbReference type="InterPro" id="IPR047230">
    <property type="entry name" value="CLOCK-like"/>
</dbReference>
<evidence type="ECO:0000259" key="4">
    <source>
        <dbReference type="PROSITE" id="PS50112"/>
    </source>
</evidence>
<evidence type="ECO:0000256" key="1">
    <source>
        <dbReference type="ARBA" id="ARBA00023108"/>
    </source>
</evidence>
<dbReference type="OMA" id="NDMENCN"/>
<dbReference type="KEGG" id="epa:110232062"/>
<evidence type="ECO:0000313" key="6">
    <source>
        <dbReference type="EnsemblMetazoa" id="XP_028512811.1"/>
    </source>
</evidence>
<dbReference type="SMART" id="SM00353">
    <property type="entry name" value="HLH"/>
    <property type="match status" value="1"/>
</dbReference>